<evidence type="ECO:0000313" key="1">
    <source>
        <dbReference type="EMBL" id="UBF23487.1"/>
    </source>
</evidence>
<protein>
    <submittedName>
        <fullName evidence="1">Uncharacterized protein</fullName>
    </submittedName>
</protein>
<organism evidence="1 2">
    <name type="scientific">Halorubrum tailed virus 28</name>
    <dbReference type="NCBI Taxonomy" id="2878009"/>
    <lineage>
        <taxon>Viruses</taxon>
        <taxon>Duplodnaviria</taxon>
        <taxon>Heunggongvirae</taxon>
        <taxon>Uroviricota</taxon>
        <taxon>Caudoviricetes</taxon>
        <taxon>Suolaviridae</taxon>
        <taxon>Pormufvirus</taxon>
        <taxon>Pormufvirus salinum</taxon>
        <taxon>Pormufvirus HRTV28</taxon>
    </lineage>
</organism>
<gene>
    <name evidence="1" type="ORF">HRTV-28_gp49</name>
</gene>
<sequence>MNAPTAVYTVRDERGVTYPVFDTERAERLSRAGLTVSARTQ</sequence>
<dbReference type="EMBL" id="MZ334528">
    <property type="protein sequence ID" value="UBF23487.1"/>
    <property type="molecule type" value="Genomic_DNA"/>
</dbReference>
<evidence type="ECO:0000313" key="2">
    <source>
        <dbReference type="Proteomes" id="UP000827176"/>
    </source>
</evidence>
<proteinExistence type="predicted"/>
<accession>A0AAE8XZZ9</accession>
<dbReference type="Proteomes" id="UP000827176">
    <property type="component" value="Segment"/>
</dbReference>
<keyword evidence="2" id="KW-1185">Reference proteome</keyword>
<reference evidence="1" key="1">
    <citation type="submission" date="2021-05" db="EMBL/GenBank/DDBJ databases">
        <title>Diversity, taxonomy and evolution of archaeal viruses of the class Caudoviricetes.</title>
        <authorList>
            <person name="Liu Y."/>
            <person name="Demina T.A."/>
            <person name="Roux S."/>
            <person name="Aiewsakun P."/>
            <person name="Kazlauskas D."/>
            <person name="Simmonds P."/>
            <person name="Prangishvili D."/>
            <person name="Oksanen H.M."/>
            <person name="Krupovic M."/>
        </authorList>
    </citation>
    <scope>NUCLEOTIDE SEQUENCE</scope>
    <source>
        <strain evidence="1">HRTV-28/28</strain>
    </source>
</reference>
<name>A0AAE8XZZ9_9CAUD</name>